<dbReference type="PANTHER" id="PTHR31297">
    <property type="entry name" value="GLUCAN ENDO-1,6-BETA-GLUCOSIDASE B"/>
    <property type="match status" value="1"/>
</dbReference>
<feature type="domain" description="Glycoside hydrolase family 5" evidence="10">
    <location>
        <begin position="81"/>
        <end position="352"/>
    </location>
</feature>
<name>A0ABV9LBQ3_9FLAO</name>
<keyword evidence="9" id="KW-0732">Signal</keyword>
<dbReference type="InterPro" id="IPR001547">
    <property type="entry name" value="Glyco_hydro_5"/>
</dbReference>
<evidence type="ECO:0000256" key="8">
    <source>
        <dbReference type="SAM" id="MobiDB-lite"/>
    </source>
</evidence>
<keyword evidence="6" id="KW-0624">Polysaccharide degradation</keyword>
<proteinExistence type="inferred from homology"/>
<dbReference type="InterPro" id="IPR017853">
    <property type="entry name" value="GH"/>
</dbReference>
<evidence type="ECO:0000256" key="9">
    <source>
        <dbReference type="SAM" id="SignalP"/>
    </source>
</evidence>
<evidence type="ECO:0000313" key="12">
    <source>
        <dbReference type="Proteomes" id="UP001595878"/>
    </source>
</evidence>
<evidence type="ECO:0000256" key="5">
    <source>
        <dbReference type="ARBA" id="ARBA00023295"/>
    </source>
</evidence>
<dbReference type="EMBL" id="JBHSHB010000023">
    <property type="protein sequence ID" value="MFC4691191.1"/>
    <property type="molecule type" value="Genomic_DNA"/>
</dbReference>
<dbReference type="SUPFAM" id="SSF51445">
    <property type="entry name" value="(Trans)glycosidases"/>
    <property type="match status" value="1"/>
</dbReference>
<feature type="signal peptide" evidence="9">
    <location>
        <begin position="1"/>
        <end position="20"/>
    </location>
</feature>
<protein>
    <submittedName>
        <fullName evidence="11">Glycoside hydrolase family 5 protein</fullName>
        <ecNumber evidence="11">3.2.1.-</ecNumber>
    </submittedName>
</protein>
<dbReference type="Pfam" id="PF00150">
    <property type="entry name" value="Cellulase"/>
    <property type="match status" value="1"/>
</dbReference>
<evidence type="ECO:0000256" key="1">
    <source>
        <dbReference type="ARBA" id="ARBA00005641"/>
    </source>
</evidence>
<keyword evidence="12" id="KW-1185">Reference proteome</keyword>
<reference evidence="12" key="1">
    <citation type="journal article" date="2019" name="Int. J. Syst. Evol. Microbiol.">
        <title>The Global Catalogue of Microorganisms (GCM) 10K type strain sequencing project: providing services to taxonomists for standard genome sequencing and annotation.</title>
        <authorList>
            <consortium name="The Broad Institute Genomics Platform"/>
            <consortium name="The Broad Institute Genome Sequencing Center for Infectious Disease"/>
            <person name="Wu L."/>
            <person name="Ma J."/>
        </authorList>
    </citation>
    <scope>NUCLEOTIDE SEQUENCE [LARGE SCALE GENOMIC DNA]</scope>
    <source>
        <strain evidence="12">CGMCC 4.7427</strain>
    </source>
</reference>
<evidence type="ECO:0000256" key="7">
    <source>
        <dbReference type="RuleBase" id="RU361153"/>
    </source>
</evidence>
<keyword evidence="2 7" id="KW-0378">Hydrolase</keyword>
<dbReference type="PANTHER" id="PTHR31297:SF41">
    <property type="entry name" value="ENDOGLUCANASE, PUTATIVE (AFU_ORTHOLOGUE AFUA_5G01830)-RELATED"/>
    <property type="match status" value="1"/>
</dbReference>
<evidence type="ECO:0000256" key="6">
    <source>
        <dbReference type="ARBA" id="ARBA00023326"/>
    </source>
</evidence>
<gene>
    <name evidence="11" type="ORF">ACFO5T_12190</name>
</gene>
<evidence type="ECO:0000256" key="4">
    <source>
        <dbReference type="ARBA" id="ARBA00023277"/>
    </source>
</evidence>
<keyword evidence="3" id="KW-0136">Cellulose degradation</keyword>
<evidence type="ECO:0000313" key="11">
    <source>
        <dbReference type="EMBL" id="MFC4691191.1"/>
    </source>
</evidence>
<evidence type="ECO:0000256" key="2">
    <source>
        <dbReference type="ARBA" id="ARBA00022801"/>
    </source>
</evidence>
<dbReference type="Proteomes" id="UP001595878">
    <property type="component" value="Unassembled WGS sequence"/>
</dbReference>
<dbReference type="Gene3D" id="3.20.20.80">
    <property type="entry name" value="Glycosidases"/>
    <property type="match status" value="1"/>
</dbReference>
<dbReference type="RefSeq" id="WP_380034746.1">
    <property type="nucleotide sequence ID" value="NZ_JBHSHB010000023.1"/>
</dbReference>
<feature type="compositionally biased region" description="Polar residues" evidence="8">
    <location>
        <begin position="24"/>
        <end position="34"/>
    </location>
</feature>
<dbReference type="EC" id="3.2.1.-" evidence="11"/>
<comment type="similarity">
    <text evidence="1 7">Belongs to the glycosyl hydrolase 5 (cellulase A) family.</text>
</comment>
<dbReference type="InterPro" id="IPR050386">
    <property type="entry name" value="Glycosyl_hydrolase_5"/>
</dbReference>
<evidence type="ECO:0000259" key="10">
    <source>
        <dbReference type="Pfam" id="PF00150"/>
    </source>
</evidence>
<organism evidence="11 12">
    <name type="scientific">Dokdonia genika</name>
    <dbReference type="NCBI Taxonomy" id="308113"/>
    <lineage>
        <taxon>Bacteria</taxon>
        <taxon>Pseudomonadati</taxon>
        <taxon>Bacteroidota</taxon>
        <taxon>Flavobacteriia</taxon>
        <taxon>Flavobacteriales</taxon>
        <taxon>Flavobacteriaceae</taxon>
        <taxon>Dokdonia</taxon>
    </lineage>
</organism>
<evidence type="ECO:0000256" key="3">
    <source>
        <dbReference type="ARBA" id="ARBA00023001"/>
    </source>
</evidence>
<keyword evidence="5 7" id="KW-0326">Glycosidase</keyword>
<comment type="caution">
    <text evidence="11">The sequence shown here is derived from an EMBL/GenBank/DDBJ whole genome shotgun (WGS) entry which is preliminary data.</text>
</comment>
<feature type="chain" id="PRO_5045575553" evidence="9">
    <location>
        <begin position="21"/>
        <end position="381"/>
    </location>
</feature>
<dbReference type="GO" id="GO:0016798">
    <property type="term" value="F:hydrolase activity, acting on glycosyl bonds"/>
    <property type="evidence" value="ECO:0007669"/>
    <property type="project" value="UniProtKB-KW"/>
</dbReference>
<sequence length="381" mass="42915">MKLQLNKYILSILISISSLACSDNETPETTNQNLPEDENPVADTSIDIPGTIRDISSTTLVAEMGIGWNLGNSLDVENADKTAWGNPLPSQAIIDKVYEMGFRTLRVPITWGYDQQSTAPYTVNEDFMTQVQETVNYGISKDMHVIIDVHHDNAWLRPTTEDAPAAKERLASLWTQIANRFKSYGDKLIFETLNENRLLNSPEEWSGGTEEGRTILNEYHQTALNAIRATGGNNLGRHVMISTYAASTTPAAMDGLVLPEDDHLIVSLHTYFPWPFTGQEDGTANWGTDEERAQLENEFDYIREKWIVQQGRPVILGEWGAIDRDNTSTREAYMQFYVEQSLARGLLPIVWDDGGNFRLLDRSNLEWHFPTLAETIIEASN</sequence>
<feature type="region of interest" description="Disordered" evidence="8">
    <location>
        <begin position="24"/>
        <end position="48"/>
    </location>
</feature>
<keyword evidence="4" id="KW-0119">Carbohydrate metabolism</keyword>
<dbReference type="PROSITE" id="PS51257">
    <property type="entry name" value="PROKAR_LIPOPROTEIN"/>
    <property type="match status" value="1"/>
</dbReference>
<accession>A0ABV9LBQ3</accession>